<keyword evidence="2" id="KW-0201">Cytochrome c-type biogenesis</keyword>
<dbReference type="GO" id="GO:0016853">
    <property type="term" value="F:isomerase activity"/>
    <property type="evidence" value="ECO:0007669"/>
    <property type="project" value="UniProtKB-KW"/>
</dbReference>
<evidence type="ECO:0000256" key="1">
    <source>
        <dbReference type="ARBA" id="ARBA00004196"/>
    </source>
</evidence>
<dbReference type="STRING" id="414048.SAMN04489864_11183"/>
<gene>
    <name evidence="6" type="ORF">SAMN04489864_11183</name>
</gene>
<evidence type="ECO:0000313" key="6">
    <source>
        <dbReference type="EMBL" id="SFH41089.1"/>
    </source>
</evidence>
<accession>A0A1I2ZUC4</accession>
<dbReference type="PROSITE" id="PS51352">
    <property type="entry name" value="THIOREDOXIN_2"/>
    <property type="match status" value="1"/>
</dbReference>
<dbReference type="CDD" id="cd02966">
    <property type="entry name" value="TlpA_like_family"/>
    <property type="match status" value="1"/>
</dbReference>
<dbReference type="InterPro" id="IPR012336">
    <property type="entry name" value="Thioredoxin-like_fold"/>
</dbReference>
<evidence type="ECO:0000313" key="7">
    <source>
        <dbReference type="Proteomes" id="UP000199666"/>
    </source>
</evidence>
<dbReference type="EMBL" id="FOPP01000011">
    <property type="protein sequence ID" value="SFH41089.1"/>
    <property type="molecule type" value="Genomic_DNA"/>
</dbReference>
<evidence type="ECO:0000256" key="3">
    <source>
        <dbReference type="ARBA" id="ARBA00023157"/>
    </source>
</evidence>
<dbReference type="PROSITE" id="PS00194">
    <property type="entry name" value="THIOREDOXIN_1"/>
    <property type="match status" value="1"/>
</dbReference>
<comment type="subcellular location">
    <subcellularLocation>
        <location evidence="1">Cell envelope</location>
    </subcellularLocation>
</comment>
<feature type="domain" description="Thioredoxin" evidence="5">
    <location>
        <begin position="240"/>
        <end position="377"/>
    </location>
</feature>
<dbReference type="GO" id="GO:0017004">
    <property type="term" value="P:cytochrome complex assembly"/>
    <property type="evidence" value="ECO:0007669"/>
    <property type="project" value="UniProtKB-KW"/>
</dbReference>
<reference evidence="6 7" key="1">
    <citation type="submission" date="2016-10" db="EMBL/GenBank/DDBJ databases">
        <authorList>
            <person name="de Groot N.N."/>
        </authorList>
    </citation>
    <scope>NUCLEOTIDE SEQUENCE [LARGE SCALE GENOMIC DNA]</scope>
    <source>
        <strain evidence="6 7">DSM 18684</strain>
    </source>
</reference>
<evidence type="ECO:0000256" key="2">
    <source>
        <dbReference type="ARBA" id="ARBA00022748"/>
    </source>
</evidence>
<keyword evidence="4" id="KW-0676">Redox-active center</keyword>
<evidence type="ECO:0000256" key="4">
    <source>
        <dbReference type="ARBA" id="ARBA00023284"/>
    </source>
</evidence>
<keyword evidence="3" id="KW-1015">Disulfide bond</keyword>
<keyword evidence="7" id="KW-1185">Reference proteome</keyword>
<name>A0A1I2ZUC4_9SPHI</name>
<dbReference type="Proteomes" id="UP000199666">
    <property type="component" value="Unassembled WGS sequence"/>
</dbReference>
<dbReference type="InterPro" id="IPR013766">
    <property type="entry name" value="Thioredoxin_domain"/>
</dbReference>
<dbReference type="InterPro" id="IPR036249">
    <property type="entry name" value="Thioredoxin-like_sf"/>
</dbReference>
<dbReference type="Pfam" id="PF13905">
    <property type="entry name" value="Thioredoxin_8"/>
    <property type="match status" value="1"/>
</dbReference>
<organism evidence="6 7">
    <name type="scientific">Pedobacter insulae</name>
    <dbReference type="NCBI Taxonomy" id="414048"/>
    <lineage>
        <taxon>Bacteria</taxon>
        <taxon>Pseudomonadati</taxon>
        <taxon>Bacteroidota</taxon>
        <taxon>Sphingobacteriia</taxon>
        <taxon>Sphingobacteriales</taxon>
        <taxon>Sphingobacteriaceae</taxon>
        <taxon>Pedobacter</taxon>
    </lineage>
</organism>
<dbReference type="PANTHER" id="PTHR42852">
    <property type="entry name" value="THIOL:DISULFIDE INTERCHANGE PROTEIN DSBE"/>
    <property type="match status" value="1"/>
</dbReference>
<dbReference type="GO" id="GO:0030313">
    <property type="term" value="C:cell envelope"/>
    <property type="evidence" value="ECO:0007669"/>
    <property type="project" value="UniProtKB-SubCell"/>
</dbReference>
<dbReference type="Gene3D" id="3.40.30.10">
    <property type="entry name" value="Glutaredoxin"/>
    <property type="match status" value="1"/>
</dbReference>
<evidence type="ECO:0000259" key="5">
    <source>
        <dbReference type="PROSITE" id="PS51352"/>
    </source>
</evidence>
<dbReference type="InterPro" id="IPR050553">
    <property type="entry name" value="Thioredoxin_ResA/DsbE_sf"/>
</dbReference>
<dbReference type="PANTHER" id="PTHR42852:SF6">
    <property type="entry name" value="THIOL:DISULFIDE INTERCHANGE PROTEIN DSBE"/>
    <property type="match status" value="1"/>
</dbReference>
<proteinExistence type="predicted"/>
<dbReference type="OrthoDB" id="750178at2"/>
<dbReference type="SUPFAM" id="SSF52833">
    <property type="entry name" value="Thioredoxin-like"/>
    <property type="match status" value="1"/>
</dbReference>
<sequence>MRNLLILILFLSAGALYGQTNFTINGSVKNTPGIKGLLKDGDTIKLSLSTLGKTFSGVVKDNTFSISGNIVEPAVAMLQFKSSGAKILVDNSTYTAEITNAKVGDGLYTYNANITTDSQFHNTWFSFVGSTKKLYRQKSVLVNELDSAVNHEAKQKLKNEINKVDSLINVSYKNLALNNPDNPASAYLMSAAPDFSYAGYIDSYRKLSFKVKNNFFGKELYQKLNLIKDLKATNTAAGTDKKNSLFPVTNVIDTAGSNKALDLDFFKESKFTLIEFWASWCAPCRLINIDLRAKEKEYLQKGLRIVGFSLDNQVNPWKSAIVADKVKWANYSDLKATNSPLAVFLNLTQIPANVVIDNKGVIIARDVYGADLDNLLK</sequence>
<keyword evidence="6" id="KW-0413">Isomerase</keyword>
<dbReference type="AlphaFoldDB" id="A0A1I2ZUC4"/>
<dbReference type="InterPro" id="IPR017937">
    <property type="entry name" value="Thioredoxin_CS"/>
</dbReference>
<protein>
    <submittedName>
        <fullName evidence="6">Thiol-disulfide isomerase or thioredoxin</fullName>
    </submittedName>
</protein>